<feature type="compositionally biased region" description="Polar residues" evidence="1">
    <location>
        <begin position="35"/>
        <end position="52"/>
    </location>
</feature>
<dbReference type="STRING" id="334426.A0A158PGI8"/>
<evidence type="ECO:0000256" key="1">
    <source>
        <dbReference type="SAM" id="MobiDB-lite"/>
    </source>
</evidence>
<reference evidence="4" key="1">
    <citation type="submission" date="2016-04" db="UniProtKB">
        <authorList>
            <consortium name="WormBaseParasite"/>
        </authorList>
    </citation>
    <scope>IDENTIFICATION</scope>
</reference>
<evidence type="ECO:0000313" key="2">
    <source>
        <dbReference type="EMBL" id="VDM56869.1"/>
    </source>
</evidence>
<dbReference type="WBParaSite" id="ACOC_0000528301-mRNA-1">
    <property type="protein sequence ID" value="ACOC_0000528301-mRNA-1"/>
    <property type="gene ID" value="ACOC_0000528301"/>
</dbReference>
<gene>
    <name evidence="2" type="ORF">ACOC_LOCUS5284</name>
</gene>
<dbReference type="Proteomes" id="UP000267027">
    <property type="component" value="Unassembled WGS sequence"/>
</dbReference>
<dbReference type="AlphaFoldDB" id="A0A158PGI8"/>
<keyword evidence="3" id="KW-1185">Reference proteome</keyword>
<reference evidence="2 3" key="2">
    <citation type="submission" date="2018-11" db="EMBL/GenBank/DDBJ databases">
        <authorList>
            <consortium name="Pathogen Informatics"/>
        </authorList>
    </citation>
    <scope>NUCLEOTIDE SEQUENCE [LARGE SCALE GENOMIC DNA]</scope>
    <source>
        <strain evidence="2 3">Costa Rica</strain>
    </source>
</reference>
<accession>A0A158PGI8</accession>
<evidence type="ECO:0000313" key="4">
    <source>
        <dbReference type="WBParaSite" id="ACOC_0000528301-mRNA-1"/>
    </source>
</evidence>
<sequence>MPSVVLRQMNSLDERGSYRQQRKRRAGISGECVATGTNPTTLSRSPQSSIDSNTDVAQISMNWMRMNGLGQGAIRPLLTGNRVMAKHGGSNLVASLRNGRRLVEARPLTQFRNSPRIDLNDDRRLAICPSLELVAVESEEFPTPMD</sequence>
<evidence type="ECO:0000313" key="3">
    <source>
        <dbReference type="Proteomes" id="UP000267027"/>
    </source>
</evidence>
<dbReference type="OrthoDB" id="5790186at2759"/>
<dbReference type="EMBL" id="UYYA01003861">
    <property type="protein sequence ID" value="VDM56869.1"/>
    <property type="molecule type" value="Genomic_DNA"/>
</dbReference>
<feature type="region of interest" description="Disordered" evidence="1">
    <location>
        <begin position="1"/>
        <end position="52"/>
    </location>
</feature>
<name>A0A158PGI8_ANGCS</name>
<protein>
    <submittedName>
        <fullName evidence="4">DNA-directed RNA polymerase</fullName>
    </submittedName>
</protein>
<organism evidence="4">
    <name type="scientific">Angiostrongylus costaricensis</name>
    <name type="common">Nematode worm</name>
    <dbReference type="NCBI Taxonomy" id="334426"/>
    <lineage>
        <taxon>Eukaryota</taxon>
        <taxon>Metazoa</taxon>
        <taxon>Ecdysozoa</taxon>
        <taxon>Nematoda</taxon>
        <taxon>Chromadorea</taxon>
        <taxon>Rhabditida</taxon>
        <taxon>Rhabditina</taxon>
        <taxon>Rhabditomorpha</taxon>
        <taxon>Strongyloidea</taxon>
        <taxon>Metastrongylidae</taxon>
        <taxon>Angiostrongylus</taxon>
    </lineage>
</organism>
<proteinExistence type="predicted"/>